<organism evidence="1 2">
    <name type="scientific">Cellulophaga baltica 18</name>
    <dbReference type="NCBI Taxonomy" id="1348584"/>
    <lineage>
        <taxon>Bacteria</taxon>
        <taxon>Pseudomonadati</taxon>
        <taxon>Bacteroidota</taxon>
        <taxon>Flavobacteriia</taxon>
        <taxon>Flavobacteriales</taxon>
        <taxon>Flavobacteriaceae</taxon>
        <taxon>Cellulophaga</taxon>
    </lineage>
</organism>
<dbReference type="EMBL" id="CP009976">
    <property type="protein sequence ID" value="AIZ41516.1"/>
    <property type="molecule type" value="Genomic_DNA"/>
</dbReference>
<evidence type="ECO:0000313" key="1">
    <source>
        <dbReference type="EMBL" id="AIZ41516.1"/>
    </source>
</evidence>
<proteinExistence type="predicted"/>
<protein>
    <submittedName>
        <fullName evidence="1">Uncharacterized protein</fullName>
    </submittedName>
</protein>
<dbReference type="AlphaFoldDB" id="A0AAU8RCV2"/>
<evidence type="ECO:0000313" key="2">
    <source>
        <dbReference type="Proteomes" id="UP000030786"/>
    </source>
</evidence>
<dbReference type="KEGG" id="cbat:M666_07980"/>
<gene>
    <name evidence="1" type="ORF">M666_07980</name>
</gene>
<sequence>MSSFNKENNIDCKNDKHKLNSIAHKTPSTVKPLIKLLANKIMIALIIKRNKPSVMMVTGKVRMTKIGFTMKFNKLKTTATIIAVKKLSTFTCGNT</sequence>
<name>A0AAU8RCV2_9FLAO</name>
<reference evidence="1 2" key="1">
    <citation type="journal article" date="2014" name="Environ. Microbiol.">
        <title>Contrasting genomic patterns and infection strategies of two co-existing Bacteroidetes podovirus genera.</title>
        <authorList>
            <person name="Holmfeldt K."/>
            <person name="Howard-Varona C."/>
            <person name="Solonenko N."/>
            <person name="Sullivan M.B."/>
        </authorList>
    </citation>
    <scope>NUCLEOTIDE SEQUENCE [LARGE SCALE GENOMIC DNA]</scope>
    <source>
        <strain evidence="1 2">18</strain>
    </source>
</reference>
<accession>A0AAU8RCV2</accession>
<dbReference type="Proteomes" id="UP000030786">
    <property type="component" value="Chromosome"/>
</dbReference>